<keyword evidence="10" id="KW-1185">Reference proteome</keyword>
<dbReference type="PANTHER" id="PTHR42709:SF6">
    <property type="entry name" value="UNDECAPRENYL PHOSPHATE TRANSPORTER A"/>
    <property type="match status" value="1"/>
</dbReference>
<dbReference type="OrthoDB" id="9813426at2"/>
<dbReference type="AlphaFoldDB" id="A0A410QB02"/>
<dbReference type="InterPro" id="IPR032816">
    <property type="entry name" value="VTT_dom"/>
</dbReference>
<sequence length="202" mass="22873">MDDWIIEIIDSSGYVGIMLLIALENIFPPIPSEVILTLSGFMTNYTRMNIWIATVFATIGSSIGAIIIYSLGRLVNTKSLERWINKWGHIFHLKIGDVKKAKGWFVRHGNITVFFCRFIPIVRSLISLPAGMAKMNVWIFLLYTGIGTFVWNSVLIFLGAFAGSQWKELVNQINMYSYIILGCLAVGVIFAFWAIKKIKNRS</sequence>
<evidence type="ECO:0000256" key="5">
    <source>
        <dbReference type="ARBA" id="ARBA00022989"/>
    </source>
</evidence>
<evidence type="ECO:0000256" key="7">
    <source>
        <dbReference type="SAM" id="Phobius"/>
    </source>
</evidence>
<feature type="domain" description="VTT" evidence="8">
    <location>
        <begin position="30"/>
        <end position="160"/>
    </location>
</feature>
<proteinExistence type="inferred from homology"/>
<feature type="transmembrane region" description="Helical" evidence="7">
    <location>
        <begin position="12"/>
        <end position="30"/>
    </location>
</feature>
<comment type="subcellular location">
    <subcellularLocation>
        <location evidence="1">Cell membrane</location>
        <topology evidence="1">Multi-pass membrane protein</topology>
    </subcellularLocation>
</comment>
<evidence type="ECO:0000256" key="2">
    <source>
        <dbReference type="ARBA" id="ARBA00010792"/>
    </source>
</evidence>
<dbReference type="PANTHER" id="PTHR42709">
    <property type="entry name" value="ALKALINE PHOSPHATASE LIKE PROTEIN"/>
    <property type="match status" value="1"/>
</dbReference>
<evidence type="ECO:0000259" key="8">
    <source>
        <dbReference type="Pfam" id="PF09335"/>
    </source>
</evidence>
<reference evidence="10" key="1">
    <citation type="submission" date="2019-01" db="EMBL/GenBank/DDBJ databases">
        <title>Draft genomes of a novel of Sporanaerobacter strains.</title>
        <authorList>
            <person name="Ma S."/>
        </authorList>
    </citation>
    <scope>NUCLEOTIDE SEQUENCE [LARGE SCALE GENOMIC DNA]</scope>
    <source>
        <strain evidence="10">NJN-17</strain>
    </source>
</reference>
<dbReference type="Pfam" id="PF09335">
    <property type="entry name" value="VTT_dom"/>
    <property type="match status" value="1"/>
</dbReference>
<feature type="transmembrane region" description="Helical" evidence="7">
    <location>
        <begin position="175"/>
        <end position="195"/>
    </location>
</feature>
<dbReference type="EMBL" id="CP035282">
    <property type="protein sequence ID" value="QAT61054.1"/>
    <property type="molecule type" value="Genomic_DNA"/>
</dbReference>
<organism evidence="9 10">
    <name type="scientific">Acidilutibacter cellobiosedens</name>
    <dbReference type="NCBI Taxonomy" id="2507161"/>
    <lineage>
        <taxon>Bacteria</taxon>
        <taxon>Bacillati</taxon>
        <taxon>Bacillota</taxon>
        <taxon>Tissierellia</taxon>
        <taxon>Tissierellales</taxon>
        <taxon>Acidilutibacteraceae</taxon>
        <taxon>Acidilutibacter</taxon>
    </lineage>
</organism>
<comment type="similarity">
    <text evidence="2">Belongs to the DedA family.</text>
</comment>
<evidence type="ECO:0000313" key="9">
    <source>
        <dbReference type="EMBL" id="QAT61054.1"/>
    </source>
</evidence>
<protein>
    <submittedName>
        <fullName evidence="9">DedA family protein</fullName>
    </submittedName>
</protein>
<accession>A0A410QB02</accession>
<gene>
    <name evidence="9" type="ORF">EQM13_05380</name>
</gene>
<evidence type="ECO:0000256" key="3">
    <source>
        <dbReference type="ARBA" id="ARBA00022475"/>
    </source>
</evidence>
<keyword evidence="3" id="KW-1003">Cell membrane</keyword>
<dbReference type="KEGG" id="spoa:EQM13_05380"/>
<feature type="transmembrane region" description="Helical" evidence="7">
    <location>
        <begin position="137"/>
        <end position="163"/>
    </location>
</feature>
<evidence type="ECO:0000256" key="1">
    <source>
        <dbReference type="ARBA" id="ARBA00004651"/>
    </source>
</evidence>
<feature type="transmembrane region" description="Helical" evidence="7">
    <location>
        <begin position="50"/>
        <end position="72"/>
    </location>
</feature>
<dbReference type="RefSeq" id="WP_128752153.1">
    <property type="nucleotide sequence ID" value="NZ_CP035282.1"/>
</dbReference>
<evidence type="ECO:0000313" key="10">
    <source>
        <dbReference type="Proteomes" id="UP000287969"/>
    </source>
</evidence>
<keyword evidence="6 7" id="KW-0472">Membrane</keyword>
<name>A0A410QB02_9FIRM</name>
<evidence type="ECO:0000256" key="4">
    <source>
        <dbReference type="ARBA" id="ARBA00022692"/>
    </source>
</evidence>
<dbReference type="InterPro" id="IPR051311">
    <property type="entry name" value="DedA_domain"/>
</dbReference>
<evidence type="ECO:0000256" key="6">
    <source>
        <dbReference type="ARBA" id="ARBA00023136"/>
    </source>
</evidence>
<dbReference type="GO" id="GO:0005886">
    <property type="term" value="C:plasma membrane"/>
    <property type="evidence" value="ECO:0007669"/>
    <property type="project" value="UniProtKB-SubCell"/>
</dbReference>
<dbReference type="Proteomes" id="UP000287969">
    <property type="component" value="Chromosome"/>
</dbReference>
<keyword evidence="5 7" id="KW-1133">Transmembrane helix</keyword>
<keyword evidence="4 7" id="KW-0812">Transmembrane</keyword>